<dbReference type="EMBL" id="BJMM01000019">
    <property type="protein sequence ID" value="GEB51255.1"/>
    <property type="molecule type" value="Genomic_DNA"/>
</dbReference>
<feature type="compositionally biased region" description="Basic and acidic residues" evidence="4">
    <location>
        <begin position="21"/>
        <end position="30"/>
    </location>
</feature>
<evidence type="ECO:0000313" key="6">
    <source>
        <dbReference type="Proteomes" id="UP000319210"/>
    </source>
</evidence>
<organism evidence="5 6">
    <name type="scientific">Streptomyces cacaoi</name>
    <dbReference type="NCBI Taxonomy" id="1898"/>
    <lineage>
        <taxon>Bacteria</taxon>
        <taxon>Bacillati</taxon>
        <taxon>Actinomycetota</taxon>
        <taxon>Actinomycetes</taxon>
        <taxon>Kitasatosporales</taxon>
        <taxon>Streptomycetaceae</taxon>
        <taxon>Streptomyces</taxon>
    </lineage>
</organism>
<protein>
    <recommendedName>
        <fullName evidence="7">Gas vesicle protein</fullName>
    </recommendedName>
</protein>
<dbReference type="GO" id="GO:0012506">
    <property type="term" value="C:vesicle membrane"/>
    <property type="evidence" value="ECO:0007669"/>
    <property type="project" value="InterPro"/>
</dbReference>
<dbReference type="InterPro" id="IPR000638">
    <property type="entry name" value="Gas-vesicle_GvpA-like"/>
</dbReference>
<dbReference type="PANTHER" id="PTHR35344:SF4">
    <property type="entry name" value="GAS VESICLE PROTEIN A1"/>
    <property type="match status" value="1"/>
</dbReference>
<gene>
    <name evidence="5" type="ORF">SCA03_38060</name>
</gene>
<dbReference type="AlphaFoldDB" id="A0A4Y3R0P6"/>
<proteinExistence type="inferred from homology"/>
<accession>A0A4Y3R0P6</accession>
<evidence type="ECO:0000256" key="3">
    <source>
        <dbReference type="ARBA" id="ARBA00035646"/>
    </source>
</evidence>
<keyword evidence="1" id="KW-0304">Gas vesicle</keyword>
<dbReference type="InterPro" id="IPR050530">
    <property type="entry name" value="GvpA"/>
</dbReference>
<comment type="similarity">
    <text evidence="3">Belongs to the gas vesicle GvpA family.</text>
</comment>
<comment type="caution">
    <text evidence="5">The sequence shown here is derived from an EMBL/GenBank/DDBJ whole genome shotgun (WGS) entry which is preliminary data.</text>
</comment>
<reference evidence="5 6" key="1">
    <citation type="submission" date="2019-06" db="EMBL/GenBank/DDBJ databases">
        <title>Whole genome shotgun sequence of Streptomyces cacaoi subsp. cacaoi NBRC 12748.</title>
        <authorList>
            <person name="Hosoyama A."/>
            <person name="Uohara A."/>
            <person name="Ohji S."/>
            <person name="Ichikawa N."/>
        </authorList>
    </citation>
    <scope>NUCLEOTIDE SEQUENCE [LARGE SCALE GENOMIC DNA]</scope>
    <source>
        <strain evidence="5 6">NBRC 12748</strain>
    </source>
</reference>
<evidence type="ECO:0000256" key="2">
    <source>
        <dbReference type="ARBA" id="ARBA00035108"/>
    </source>
</evidence>
<evidence type="ECO:0000256" key="4">
    <source>
        <dbReference type="SAM" id="MobiDB-lite"/>
    </source>
</evidence>
<sequence length="93" mass="9580">MTGGPAGSEPRQAGPAPVPEPRPDPVEEYRDAVRGREVSLVDLLDRLLGTGVVVSGSLTLGIAGVDLVRVDLRALLSSVNDGVPSPWRGGGLL</sequence>
<dbReference type="GO" id="GO:0031411">
    <property type="term" value="C:gas vesicle"/>
    <property type="evidence" value="ECO:0007669"/>
    <property type="project" value="UniProtKB-SubCell"/>
</dbReference>
<name>A0A4Y3R0P6_STRCI</name>
<evidence type="ECO:0000313" key="5">
    <source>
        <dbReference type="EMBL" id="GEB51255.1"/>
    </source>
</evidence>
<evidence type="ECO:0008006" key="7">
    <source>
        <dbReference type="Google" id="ProtNLM"/>
    </source>
</evidence>
<feature type="region of interest" description="Disordered" evidence="4">
    <location>
        <begin position="1"/>
        <end position="30"/>
    </location>
</feature>
<keyword evidence="6" id="KW-1185">Reference proteome</keyword>
<dbReference type="Proteomes" id="UP000319210">
    <property type="component" value="Unassembled WGS sequence"/>
</dbReference>
<comment type="subcellular location">
    <subcellularLocation>
        <location evidence="2">Gas vesicle</location>
    </subcellularLocation>
</comment>
<dbReference type="GO" id="GO:0005198">
    <property type="term" value="F:structural molecule activity"/>
    <property type="evidence" value="ECO:0007669"/>
    <property type="project" value="InterPro"/>
</dbReference>
<evidence type="ECO:0000256" key="1">
    <source>
        <dbReference type="ARBA" id="ARBA00022987"/>
    </source>
</evidence>
<dbReference type="Pfam" id="PF00741">
    <property type="entry name" value="Gas_vesicle"/>
    <property type="match status" value="1"/>
</dbReference>
<dbReference type="PANTHER" id="PTHR35344">
    <property type="entry name" value="GAS VESICLE STRUCTURAL PROTEIN 2-RELATED"/>
    <property type="match status" value="1"/>
</dbReference>